<reference evidence="4" key="1">
    <citation type="submission" date="2015-11" db="EMBL/GenBank/DDBJ databases">
        <title>De novo transcriptome assembly of four potential Pierce s Disease insect vectors from Arizona vineyards.</title>
        <authorList>
            <person name="Tassone E.E."/>
        </authorList>
    </citation>
    <scope>NUCLEOTIDE SEQUENCE</scope>
</reference>
<dbReference type="SUPFAM" id="SSF52540">
    <property type="entry name" value="P-loop containing nucleoside triphosphate hydrolases"/>
    <property type="match status" value="1"/>
</dbReference>
<name>A0A1B6J9D8_9HEMI</name>
<dbReference type="PROSITE" id="PS00039">
    <property type="entry name" value="DEAD_ATP_HELICASE"/>
    <property type="match status" value="1"/>
</dbReference>
<dbReference type="GO" id="GO:0003676">
    <property type="term" value="F:nucleic acid binding"/>
    <property type="evidence" value="ECO:0007669"/>
    <property type="project" value="InterPro"/>
</dbReference>
<evidence type="ECO:0000256" key="1">
    <source>
        <dbReference type="ARBA" id="ARBA00022801"/>
    </source>
</evidence>
<dbReference type="GO" id="GO:0010468">
    <property type="term" value="P:regulation of gene expression"/>
    <property type="evidence" value="ECO:0007669"/>
    <property type="project" value="UniProtKB-ARBA"/>
</dbReference>
<dbReference type="Gene3D" id="3.40.50.300">
    <property type="entry name" value="P-loop containing nucleotide triphosphate hydrolases"/>
    <property type="match status" value="1"/>
</dbReference>
<dbReference type="GO" id="GO:0004386">
    <property type="term" value="F:helicase activity"/>
    <property type="evidence" value="ECO:0007669"/>
    <property type="project" value="UniProtKB-KW"/>
</dbReference>
<feature type="non-terminal residue" evidence="4">
    <location>
        <position position="142"/>
    </location>
</feature>
<dbReference type="InterPro" id="IPR000629">
    <property type="entry name" value="RNA-helicase_DEAD-box_CS"/>
</dbReference>
<feature type="domain" description="Helicase ATP-binding" evidence="3">
    <location>
        <begin position="1"/>
        <end position="75"/>
    </location>
</feature>
<dbReference type="PANTHER" id="PTHR47958">
    <property type="entry name" value="ATP-DEPENDENT RNA HELICASE DBP3"/>
    <property type="match status" value="1"/>
</dbReference>
<dbReference type="PROSITE" id="PS51192">
    <property type="entry name" value="HELICASE_ATP_BIND_1"/>
    <property type="match status" value="1"/>
</dbReference>
<feature type="non-terminal residue" evidence="4">
    <location>
        <position position="1"/>
    </location>
</feature>
<dbReference type="InterPro" id="IPR027417">
    <property type="entry name" value="P-loop_NTPase"/>
</dbReference>
<evidence type="ECO:0000256" key="2">
    <source>
        <dbReference type="ARBA" id="ARBA00022806"/>
    </source>
</evidence>
<sequence>GWLLDYLGKKRVSGETVQNFVLDEADKLLEMGFEKDIRAIKAYVSKSARVALFSATYHKSLERIINEFLPSERYVIEIENETVSSIRQTILSVENKDEALCGLLSKYDLRGGWKTNEDADKVIVFVERKVTAAELEERLRRA</sequence>
<evidence type="ECO:0000313" key="4">
    <source>
        <dbReference type="EMBL" id="JAS95745.1"/>
    </source>
</evidence>
<keyword evidence="2" id="KW-0067">ATP-binding</keyword>
<keyword evidence="2" id="KW-0547">Nucleotide-binding</keyword>
<dbReference type="EMBL" id="GECU01011961">
    <property type="protein sequence ID" value="JAS95745.1"/>
    <property type="molecule type" value="Transcribed_RNA"/>
</dbReference>
<gene>
    <name evidence="4" type="ORF">g.631</name>
</gene>
<dbReference type="GO" id="GO:0016787">
    <property type="term" value="F:hydrolase activity"/>
    <property type="evidence" value="ECO:0007669"/>
    <property type="project" value="UniProtKB-KW"/>
</dbReference>
<dbReference type="InterPro" id="IPR011545">
    <property type="entry name" value="DEAD/DEAH_box_helicase_dom"/>
</dbReference>
<organism evidence="4">
    <name type="scientific">Homalodisca liturata</name>
    <dbReference type="NCBI Taxonomy" id="320908"/>
    <lineage>
        <taxon>Eukaryota</taxon>
        <taxon>Metazoa</taxon>
        <taxon>Ecdysozoa</taxon>
        <taxon>Arthropoda</taxon>
        <taxon>Hexapoda</taxon>
        <taxon>Insecta</taxon>
        <taxon>Pterygota</taxon>
        <taxon>Neoptera</taxon>
        <taxon>Paraneoptera</taxon>
        <taxon>Hemiptera</taxon>
        <taxon>Auchenorrhyncha</taxon>
        <taxon>Membracoidea</taxon>
        <taxon>Cicadellidae</taxon>
        <taxon>Cicadellinae</taxon>
        <taxon>Proconiini</taxon>
        <taxon>Homalodisca</taxon>
    </lineage>
</organism>
<proteinExistence type="predicted"/>
<keyword evidence="1" id="KW-0378">Hydrolase</keyword>
<dbReference type="AlphaFoldDB" id="A0A1B6J9D8"/>
<keyword evidence="2" id="KW-0347">Helicase</keyword>
<evidence type="ECO:0000259" key="3">
    <source>
        <dbReference type="PROSITE" id="PS51192"/>
    </source>
</evidence>
<dbReference type="Pfam" id="PF00270">
    <property type="entry name" value="DEAD"/>
    <property type="match status" value="1"/>
</dbReference>
<accession>A0A1B6J9D8</accession>
<dbReference type="InterPro" id="IPR014001">
    <property type="entry name" value="Helicase_ATP-bd"/>
</dbReference>
<protein>
    <recommendedName>
        <fullName evidence="3">Helicase ATP-binding domain-containing protein</fullName>
    </recommendedName>
</protein>
<dbReference type="GO" id="GO:0005524">
    <property type="term" value="F:ATP binding"/>
    <property type="evidence" value="ECO:0007669"/>
    <property type="project" value="InterPro"/>
</dbReference>